<protein>
    <recommendedName>
        <fullName evidence="3">Charged multivesicular body protein 7</fullName>
    </recommendedName>
</protein>
<sequence>MDSISNVNGAIVRDFIAKEVADWDDDVIAVARFKAFSGQRCDWEPSFLFWKQLIIKIATHFRLLLIQPSQVKNDWFNRGGLTPLCLDNVLSLMYNEGDITRTVDLADPSSGRFSQLVRRVSNLITRPATPDFMAEQRVIVTAVLKDKAAGVVKHLSESHWNPSCVVTMKKFQDICGGQEEASVILRYLSGCRTAQYLSVNKKDFVEGVKVSLSAGALSSITNLDYDVLHLIWTTEKLQQQLDVTDRRYELLRKSALASLQSGNKKLALSYARELKLVTHSREKCSSLLSRVEEVLGVIADAESTKKVAEAIQIGARAIKENKISVEDVDLCLRDIQESIDSHKEIEKILEQTPSYVDIEDEDIEEEFKKLELTVGKEAQVPTPEKTINTEGRTGSEAADLISDAFSNLKLSDHPAEKPGITLAVSDGDKITKKLEMEAV</sequence>
<evidence type="ECO:0000313" key="2">
    <source>
        <dbReference type="Proteomes" id="UP000291084"/>
    </source>
</evidence>
<reference evidence="1 2" key="1">
    <citation type="journal article" date="2015" name="Sci. Rep.">
        <title>The power of single molecule real-time sequencing technology in the de novo assembly of a eukaryotic genome.</title>
        <authorList>
            <person name="Sakai H."/>
            <person name="Naito K."/>
            <person name="Ogiso-Tanaka E."/>
            <person name="Takahashi Y."/>
            <person name="Iseki K."/>
            <person name="Muto C."/>
            <person name="Satou K."/>
            <person name="Teruya K."/>
            <person name="Shiroma A."/>
            <person name="Shimoji M."/>
            <person name="Hirano T."/>
            <person name="Itoh T."/>
            <person name="Kaga A."/>
            <person name="Tomooka N."/>
        </authorList>
    </citation>
    <scope>NUCLEOTIDE SEQUENCE [LARGE SCALE GENOMIC DNA]</scope>
    <source>
        <strain evidence="2">cv. Shumari</strain>
    </source>
</reference>
<dbReference type="Pfam" id="PF03357">
    <property type="entry name" value="Snf7"/>
    <property type="match status" value="1"/>
</dbReference>
<dbReference type="OrthoDB" id="10250120at2759"/>
<evidence type="ECO:0000313" key="1">
    <source>
        <dbReference type="EMBL" id="BAT86186.1"/>
    </source>
</evidence>
<dbReference type="GO" id="GO:0009898">
    <property type="term" value="C:cytoplasmic side of plasma membrane"/>
    <property type="evidence" value="ECO:0007669"/>
    <property type="project" value="TreeGrafter"/>
</dbReference>
<organism evidence="1 2">
    <name type="scientific">Vigna angularis var. angularis</name>
    <dbReference type="NCBI Taxonomy" id="157739"/>
    <lineage>
        <taxon>Eukaryota</taxon>
        <taxon>Viridiplantae</taxon>
        <taxon>Streptophyta</taxon>
        <taxon>Embryophyta</taxon>
        <taxon>Tracheophyta</taxon>
        <taxon>Spermatophyta</taxon>
        <taxon>Magnoliopsida</taxon>
        <taxon>eudicotyledons</taxon>
        <taxon>Gunneridae</taxon>
        <taxon>Pentapetalae</taxon>
        <taxon>rosids</taxon>
        <taxon>fabids</taxon>
        <taxon>Fabales</taxon>
        <taxon>Fabaceae</taxon>
        <taxon>Papilionoideae</taxon>
        <taxon>50 kb inversion clade</taxon>
        <taxon>NPAAA clade</taxon>
        <taxon>indigoferoid/millettioid clade</taxon>
        <taxon>Phaseoleae</taxon>
        <taxon>Vigna</taxon>
    </lineage>
</organism>
<dbReference type="EMBL" id="AP015037">
    <property type="protein sequence ID" value="BAT86186.1"/>
    <property type="molecule type" value="Genomic_DNA"/>
</dbReference>
<evidence type="ECO:0008006" key="3">
    <source>
        <dbReference type="Google" id="ProtNLM"/>
    </source>
</evidence>
<dbReference type="GO" id="GO:0006900">
    <property type="term" value="P:vesicle budding from membrane"/>
    <property type="evidence" value="ECO:0007669"/>
    <property type="project" value="TreeGrafter"/>
</dbReference>
<proteinExistence type="predicted"/>
<name>A0A0S3S035_PHAAN</name>
<dbReference type="Gene3D" id="6.10.140.1230">
    <property type="match status" value="1"/>
</dbReference>
<keyword evidence="2" id="KW-1185">Reference proteome</keyword>
<dbReference type="PANTHER" id="PTHR22761">
    <property type="entry name" value="CHARGED MULTIVESICULAR BODY PROTEIN"/>
    <property type="match status" value="1"/>
</dbReference>
<gene>
    <name evidence="1" type="primary">Vigan.04G381300</name>
    <name evidence="1" type="ORF">VIGAN_04381300</name>
</gene>
<dbReference type="Pfam" id="PF25880">
    <property type="entry name" value="WHD_CHMP7_1st"/>
    <property type="match status" value="1"/>
</dbReference>
<dbReference type="GO" id="GO:0032511">
    <property type="term" value="P:late endosome to vacuole transport via multivesicular body sorting pathway"/>
    <property type="evidence" value="ECO:0007669"/>
    <property type="project" value="TreeGrafter"/>
</dbReference>
<dbReference type="GO" id="GO:0000815">
    <property type="term" value="C:ESCRT III complex"/>
    <property type="evidence" value="ECO:0007669"/>
    <property type="project" value="TreeGrafter"/>
</dbReference>
<dbReference type="AlphaFoldDB" id="A0A0S3S035"/>
<dbReference type="Proteomes" id="UP000291084">
    <property type="component" value="Chromosome 4"/>
</dbReference>
<dbReference type="InterPro" id="IPR005024">
    <property type="entry name" value="Snf7_fam"/>
</dbReference>
<accession>A0A0S3S035</accession>
<dbReference type="GO" id="GO:0005771">
    <property type="term" value="C:multivesicular body"/>
    <property type="evidence" value="ECO:0007669"/>
    <property type="project" value="TreeGrafter"/>
</dbReference>
<dbReference type="PANTHER" id="PTHR22761:SF7">
    <property type="entry name" value="SNF7 FAMILY PROTEIN"/>
    <property type="match status" value="1"/>
</dbReference>